<sequence>MSGFDDFDFLIGDWTVTNERLRERLVGSTEWETFTAFSHIEKVMQAPDGTFGGNLDQMAVPERGFTGMTLRLYNPETGLWSIYWNDTRSFQLFPPVVGRFADGRGEFFGDDVEGGVPVRVRYVWTGGEEPRWEQAMSVDGGETWELNWVMRFGMSSKSRSILKQDE</sequence>
<dbReference type="AlphaFoldDB" id="A0A9X1AEM0"/>
<proteinExistence type="predicted"/>
<dbReference type="EMBL" id="JAFLWW010000006">
    <property type="protein sequence ID" value="MBT1158308.1"/>
    <property type="molecule type" value="Genomic_DNA"/>
</dbReference>
<organism evidence="1 2">
    <name type="scientific">Aminobacter anthyllidis</name>
    <dbReference type="NCBI Taxonomy" id="1035067"/>
    <lineage>
        <taxon>Bacteria</taxon>
        <taxon>Pseudomonadati</taxon>
        <taxon>Pseudomonadota</taxon>
        <taxon>Alphaproteobacteria</taxon>
        <taxon>Hyphomicrobiales</taxon>
        <taxon>Phyllobacteriaceae</taxon>
        <taxon>Aminobacter</taxon>
    </lineage>
</organism>
<evidence type="ECO:0008006" key="3">
    <source>
        <dbReference type="Google" id="ProtNLM"/>
    </source>
</evidence>
<dbReference type="Proteomes" id="UP001138921">
    <property type="component" value="Unassembled WGS sequence"/>
</dbReference>
<reference evidence="1" key="1">
    <citation type="journal article" date="2021" name="Microorganisms">
        <title>Phylogenomic Reconstruction and Metabolic Potential of the Genus Aminobacter.</title>
        <authorList>
            <person name="Artuso I."/>
            <person name="Turrini P."/>
            <person name="Pirolo M."/>
            <person name="Lugli G.A."/>
            <person name="Ventura M."/>
            <person name="Visca P."/>
        </authorList>
    </citation>
    <scope>NUCLEOTIDE SEQUENCE</scope>
    <source>
        <strain evidence="1">LMG 26462</strain>
    </source>
</reference>
<evidence type="ECO:0000313" key="1">
    <source>
        <dbReference type="EMBL" id="MBT1158308.1"/>
    </source>
</evidence>
<accession>A0A9X1AEM0</accession>
<comment type="caution">
    <text evidence="1">The sequence shown here is derived from an EMBL/GenBank/DDBJ whole genome shotgun (WGS) entry which is preliminary data.</text>
</comment>
<gene>
    <name evidence="1" type="ORF">J1C56_22160</name>
</gene>
<reference evidence="1" key="2">
    <citation type="submission" date="2021-03" db="EMBL/GenBank/DDBJ databases">
        <authorList>
            <person name="Artuso I."/>
            <person name="Turrini P."/>
            <person name="Pirolo M."/>
            <person name="Lugli G.A."/>
            <person name="Ventura M."/>
            <person name="Visca P."/>
        </authorList>
    </citation>
    <scope>NUCLEOTIDE SEQUENCE</scope>
    <source>
        <strain evidence="1">LMG 26462</strain>
    </source>
</reference>
<evidence type="ECO:0000313" key="2">
    <source>
        <dbReference type="Proteomes" id="UP001138921"/>
    </source>
</evidence>
<protein>
    <recommendedName>
        <fullName evidence="3">DUF1579 domain-containing protein</fullName>
    </recommendedName>
</protein>
<name>A0A9X1AEM0_9HYPH</name>
<keyword evidence="2" id="KW-1185">Reference proteome</keyword>
<dbReference type="RefSeq" id="WP_214392216.1">
    <property type="nucleotide sequence ID" value="NZ_JAFLWW010000006.1"/>
</dbReference>